<dbReference type="Gene3D" id="3.40.630.190">
    <property type="entry name" value="LCP protein"/>
    <property type="match status" value="1"/>
</dbReference>
<dbReference type="GO" id="GO:0071555">
    <property type="term" value="P:cell wall organization"/>
    <property type="evidence" value="ECO:0007669"/>
    <property type="project" value="UniProtKB-KW"/>
</dbReference>
<reference evidence="6 7" key="1">
    <citation type="submission" date="2016-01" db="EMBL/GenBank/DDBJ databases">
        <title>Investigation of taxonomic status of Bacillus aminovorans.</title>
        <authorList>
            <person name="Verma A."/>
            <person name="Pal Y."/>
            <person name="Krishnamurthi S."/>
        </authorList>
    </citation>
    <scope>NUCLEOTIDE SEQUENCE [LARGE SCALE GENOMIC DNA]</scope>
    <source>
        <strain evidence="6 7">DSM 4337</strain>
    </source>
</reference>
<evidence type="ECO:0000259" key="5">
    <source>
        <dbReference type="Pfam" id="PF03816"/>
    </source>
</evidence>
<dbReference type="PANTHER" id="PTHR33392:SF6">
    <property type="entry name" value="POLYISOPRENYL-TEICHOIC ACID--PEPTIDOGLYCAN TEICHOIC ACID TRANSFERASE TAGU"/>
    <property type="match status" value="1"/>
</dbReference>
<evidence type="ECO:0000256" key="4">
    <source>
        <dbReference type="ARBA" id="ARBA00022989"/>
    </source>
</evidence>
<dbReference type="RefSeq" id="WP_063975427.1">
    <property type="nucleotide sequence ID" value="NZ_LQWZ01000035.1"/>
</dbReference>
<keyword evidence="4" id="KW-1133">Transmembrane helix</keyword>
<evidence type="ECO:0000313" key="6">
    <source>
        <dbReference type="EMBL" id="OAH53927.1"/>
    </source>
</evidence>
<dbReference type="Pfam" id="PF03816">
    <property type="entry name" value="LytR_cpsA_psr"/>
    <property type="match status" value="1"/>
</dbReference>
<evidence type="ECO:0000256" key="1">
    <source>
        <dbReference type="ARBA" id="ARBA00006068"/>
    </source>
</evidence>
<name>A0A177KLD8_9BACI</name>
<proteinExistence type="inferred from homology"/>
<dbReference type="EMBL" id="LQWZ01000035">
    <property type="protein sequence ID" value="OAH53927.1"/>
    <property type="molecule type" value="Genomic_DNA"/>
</dbReference>
<evidence type="ECO:0000256" key="2">
    <source>
        <dbReference type="ARBA" id="ARBA00022692"/>
    </source>
</evidence>
<keyword evidence="4" id="KW-0472">Membrane</keyword>
<evidence type="ECO:0000256" key="3">
    <source>
        <dbReference type="ARBA" id="ARBA00022968"/>
    </source>
</evidence>
<dbReference type="Proteomes" id="UP000077271">
    <property type="component" value="Unassembled WGS sequence"/>
</dbReference>
<evidence type="ECO:0000313" key="7">
    <source>
        <dbReference type="Proteomes" id="UP000077271"/>
    </source>
</evidence>
<keyword evidence="3" id="KW-0735">Signal-anchor</keyword>
<feature type="domain" description="Cell envelope-related transcriptional attenuator" evidence="5">
    <location>
        <begin position="81"/>
        <end position="222"/>
    </location>
</feature>
<dbReference type="AlphaFoldDB" id="A0A177KLD8"/>
<dbReference type="PANTHER" id="PTHR33392">
    <property type="entry name" value="POLYISOPRENYL-TEICHOIC ACID--PEPTIDOGLYCAN TEICHOIC ACID TRANSFERASE TAGU"/>
    <property type="match status" value="1"/>
</dbReference>
<dbReference type="InterPro" id="IPR004474">
    <property type="entry name" value="LytR_CpsA_psr"/>
</dbReference>
<dbReference type="InterPro" id="IPR050922">
    <property type="entry name" value="LytR/CpsA/Psr_CW_biosynth"/>
</dbReference>
<accession>A0A177KLD8</accession>
<sequence>MGRGDKRKKKRSKSRFLLGFFLLVLLIGAGMAFSVYQSLQNTLSGEVLHSNKRAKDVSLQKKETFTVLLLGVDEREGDVGRSDTMLFVSVNGEDNTVKMLSIPRDTRVEITGKGTEDKINHAYAFGGVKMAVETVENFLDMPVDYYVEMNMEGMKEIVDAVGGVEVQNDSAFSYKGDHFAEGRITLSGSEALNYIRMRKEDPNGDFGRQARQRHVMEGILDKGNDPTIILKFTDVMQAVGDNVQTNLSIGDMLAIQKNYASARDHIETVTIEGTGTRIGGIYYYVVDDEEVSHVSNEFKEHLNLK</sequence>
<keyword evidence="2" id="KW-0812">Transmembrane</keyword>
<comment type="caution">
    <text evidence="6">The sequence shown here is derived from an EMBL/GenBank/DDBJ whole genome shotgun (WGS) entry which is preliminary data.</text>
</comment>
<protein>
    <submittedName>
        <fullName evidence="6">Trascriptional regulator</fullName>
    </submittedName>
</protein>
<organism evidence="6 7">
    <name type="scientific">Domibacillus aminovorans</name>
    <dbReference type="NCBI Taxonomy" id="29332"/>
    <lineage>
        <taxon>Bacteria</taxon>
        <taxon>Bacillati</taxon>
        <taxon>Bacillota</taxon>
        <taxon>Bacilli</taxon>
        <taxon>Bacillales</taxon>
        <taxon>Bacillaceae</taxon>
        <taxon>Domibacillus</taxon>
    </lineage>
</organism>
<comment type="similarity">
    <text evidence="1">Belongs to the LytR/CpsA/Psr (LCP) family.</text>
</comment>
<gene>
    <name evidence="6" type="ORF">AWH48_11710</name>
</gene>
<dbReference type="NCBIfam" id="TIGR00350">
    <property type="entry name" value="lytR_cpsA_psr"/>
    <property type="match status" value="1"/>
</dbReference>